<evidence type="ECO:0000313" key="2">
    <source>
        <dbReference type="Proteomes" id="UP000789831"/>
    </source>
</evidence>
<feature type="non-terminal residue" evidence="1">
    <location>
        <position position="1"/>
    </location>
</feature>
<proteinExistence type="predicted"/>
<sequence length="72" mass="8581">FPRGYMTMRKLITLFKTPKLMHGIGYWYWNGSVRIISEIGCYRTIFRAKRKREELLDSINISVKKISLNEVI</sequence>
<keyword evidence="2" id="KW-1185">Reference proteome</keyword>
<reference evidence="1" key="1">
    <citation type="submission" date="2021-06" db="EMBL/GenBank/DDBJ databases">
        <authorList>
            <person name="Kallberg Y."/>
            <person name="Tangrot J."/>
            <person name="Rosling A."/>
        </authorList>
    </citation>
    <scope>NUCLEOTIDE SEQUENCE</scope>
    <source>
        <strain evidence="1">MT106</strain>
    </source>
</reference>
<evidence type="ECO:0000313" key="1">
    <source>
        <dbReference type="EMBL" id="CAG8671780.1"/>
    </source>
</evidence>
<dbReference type="AlphaFoldDB" id="A0A9N9EFE2"/>
<dbReference type="EMBL" id="CAJVPL010007889">
    <property type="protein sequence ID" value="CAG8671780.1"/>
    <property type="molecule type" value="Genomic_DNA"/>
</dbReference>
<dbReference type="Proteomes" id="UP000789831">
    <property type="component" value="Unassembled WGS sequence"/>
</dbReference>
<name>A0A9N9EFE2_9GLOM</name>
<gene>
    <name evidence="1" type="ORF">AGERDE_LOCUS12289</name>
</gene>
<organism evidence="1 2">
    <name type="scientific">Ambispora gerdemannii</name>
    <dbReference type="NCBI Taxonomy" id="144530"/>
    <lineage>
        <taxon>Eukaryota</taxon>
        <taxon>Fungi</taxon>
        <taxon>Fungi incertae sedis</taxon>
        <taxon>Mucoromycota</taxon>
        <taxon>Glomeromycotina</taxon>
        <taxon>Glomeromycetes</taxon>
        <taxon>Archaeosporales</taxon>
        <taxon>Ambisporaceae</taxon>
        <taxon>Ambispora</taxon>
    </lineage>
</organism>
<protein>
    <submittedName>
        <fullName evidence="1">9217_t:CDS:1</fullName>
    </submittedName>
</protein>
<accession>A0A9N9EFE2</accession>
<comment type="caution">
    <text evidence="1">The sequence shown here is derived from an EMBL/GenBank/DDBJ whole genome shotgun (WGS) entry which is preliminary data.</text>
</comment>